<dbReference type="InterPro" id="IPR027417">
    <property type="entry name" value="P-loop_NTPase"/>
</dbReference>
<dbReference type="Proteomes" id="UP001256827">
    <property type="component" value="Chromosome"/>
</dbReference>
<evidence type="ECO:0000256" key="3">
    <source>
        <dbReference type="ARBA" id="ARBA00022741"/>
    </source>
</evidence>
<dbReference type="InterPro" id="IPR052156">
    <property type="entry name" value="BCAA_Transport_ATP-bd_LivF"/>
</dbReference>
<protein>
    <submittedName>
        <fullName evidence="7">ABC transporter ATP-binding protein</fullName>
    </submittedName>
</protein>
<keyword evidence="2" id="KW-0813">Transport</keyword>
<keyword evidence="4 7" id="KW-0067">ATP-binding</keyword>
<proteinExistence type="inferred from homology"/>
<dbReference type="EMBL" id="CP134050">
    <property type="protein sequence ID" value="WNC15452.1"/>
    <property type="molecule type" value="Genomic_DNA"/>
</dbReference>
<dbReference type="PANTHER" id="PTHR43820">
    <property type="entry name" value="HIGH-AFFINITY BRANCHED-CHAIN AMINO ACID TRANSPORT ATP-BINDING PROTEIN LIVF"/>
    <property type="match status" value="1"/>
</dbReference>
<reference evidence="7 8" key="1">
    <citation type="submission" date="2023-09" db="EMBL/GenBank/DDBJ databases">
        <title>Complete Genome and Methylome dissection of Bacillus brevis NEB573 original source of BbsI restriction endonuclease.</title>
        <authorList>
            <person name="Fomenkov A."/>
            <person name="Roberts R.D."/>
        </authorList>
    </citation>
    <scope>NUCLEOTIDE SEQUENCE [LARGE SCALE GENOMIC DNA]</scope>
    <source>
        <strain evidence="7 8">NEB573</strain>
    </source>
</reference>
<keyword evidence="3" id="KW-0547">Nucleotide-binding</keyword>
<keyword evidence="5" id="KW-0029">Amino-acid transport</keyword>
<comment type="similarity">
    <text evidence="1">Belongs to the ABC transporter superfamily.</text>
</comment>
<dbReference type="SUPFAM" id="SSF52540">
    <property type="entry name" value="P-loop containing nucleoside triphosphate hydrolases"/>
    <property type="match status" value="1"/>
</dbReference>
<accession>A0ABY9T6G0</accession>
<evidence type="ECO:0000259" key="6">
    <source>
        <dbReference type="PROSITE" id="PS50893"/>
    </source>
</evidence>
<dbReference type="PANTHER" id="PTHR43820:SF4">
    <property type="entry name" value="HIGH-AFFINITY BRANCHED-CHAIN AMINO ACID TRANSPORT ATP-BINDING PROTEIN LIVF"/>
    <property type="match status" value="1"/>
</dbReference>
<evidence type="ECO:0000313" key="7">
    <source>
        <dbReference type="EMBL" id="WNC15452.1"/>
    </source>
</evidence>
<organism evidence="7 8">
    <name type="scientific">Brevibacillus brevis</name>
    <name type="common">Bacillus brevis</name>
    <dbReference type="NCBI Taxonomy" id="1393"/>
    <lineage>
        <taxon>Bacteria</taxon>
        <taxon>Bacillati</taxon>
        <taxon>Bacillota</taxon>
        <taxon>Bacilli</taxon>
        <taxon>Bacillales</taxon>
        <taxon>Paenibacillaceae</taxon>
        <taxon>Brevibacillus</taxon>
    </lineage>
</organism>
<keyword evidence="8" id="KW-1185">Reference proteome</keyword>
<evidence type="ECO:0000256" key="5">
    <source>
        <dbReference type="ARBA" id="ARBA00022970"/>
    </source>
</evidence>
<evidence type="ECO:0000256" key="1">
    <source>
        <dbReference type="ARBA" id="ARBA00005417"/>
    </source>
</evidence>
<name>A0ABY9T6G0_BREBE</name>
<evidence type="ECO:0000256" key="4">
    <source>
        <dbReference type="ARBA" id="ARBA00022840"/>
    </source>
</evidence>
<dbReference type="Gene3D" id="3.40.50.300">
    <property type="entry name" value="P-loop containing nucleotide triphosphate hydrolases"/>
    <property type="match status" value="1"/>
</dbReference>
<dbReference type="RefSeq" id="WP_310769239.1">
    <property type="nucleotide sequence ID" value="NZ_CP134050.1"/>
</dbReference>
<feature type="domain" description="ABC transporter" evidence="6">
    <location>
        <begin position="2"/>
        <end position="232"/>
    </location>
</feature>
<dbReference type="PROSITE" id="PS50893">
    <property type="entry name" value="ABC_TRANSPORTER_2"/>
    <property type="match status" value="1"/>
</dbReference>
<dbReference type="Pfam" id="PF00005">
    <property type="entry name" value="ABC_tran"/>
    <property type="match status" value="1"/>
</dbReference>
<dbReference type="PROSITE" id="PS00211">
    <property type="entry name" value="ABC_TRANSPORTER_1"/>
    <property type="match status" value="1"/>
</dbReference>
<sequence length="238" mass="26425">MLKVEHLRAFYGKAQALEDISFEVNQGEIICILGNNGAGKSTTLMSISGVMKQKEGVIHFKGSDIGKKQPHEIVALGISQVPEGRRIFPTLTVEENLKMGGFLKKRIDKEKIGEIYELFPRLKERKNQLGGSLSGGEQQMLAIGRALISEPQLLMLDEPSLGLAPQIIDMIFDSIISLRKRGMTILLIEQNAELALEVSDRAYVIELGRTVLTADSETLRKDRSIQSIYMGQQHLLHG</sequence>
<dbReference type="InterPro" id="IPR017871">
    <property type="entry name" value="ABC_transporter-like_CS"/>
</dbReference>
<evidence type="ECO:0000256" key="2">
    <source>
        <dbReference type="ARBA" id="ARBA00022448"/>
    </source>
</evidence>
<dbReference type="SMART" id="SM00382">
    <property type="entry name" value="AAA"/>
    <property type="match status" value="1"/>
</dbReference>
<gene>
    <name evidence="7" type="ORF">RGB73_03620</name>
</gene>
<dbReference type="InterPro" id="IPR003439">
    <property type="entry name" value="ABC_transporter-like_ATP-bd"/>
</dbReference>
<dbReference type="GO" id="GO:0005524">
    <property type="term" value="F:ATP binding"/>
    <property type="evidence" value="ECO:0007669"/>
    <property type="project" value="UniProtKB-KW"/>
</dbReference>
<evidence type="ECO:0000313" key="8">
    <source>
        <dbReference type="Proteomes" id="UP001256827"/>
    </source>
</evidence>
<dbReference type="CDD" id="cd03224">
    <property type="entry name" value="ABC_TM1139_LivF_branched"/>
    <property type="match status" value="1"/>
</dbReference>
<dbReference type="InterPro" id="IPR003593">
    <property type="entry name" value="AAA+_ATPase"/>
</dbReference>